<dbReference type="InterPro" id="IPR043129">
    <property type="entry name" value="ATPase_NBD"/>
</dbReference>
<sequence>MKTEQQQATMIGLDIGTSRVVAVKQLNEQESVEAQLNAFVAIPYSKLTENSLKREHVPHSVSDGQLVVFGNESARMADLLGREIRRPMTRGILNSNEPESLQQMEEIVNSVLGERPEGGAKVCFSVPAPPLGQESNLTYHEATIKQILNQLGYLDVRSVNEGLAVIYSELEDSNYTGIGISCGGGLCNVALSYMSVPVLSFSVAKGGDFIDSSAAGVTGELINRVRIVKEEAFHFNGHFADKVQQALTVYYDDMIQAVVQGLKESFQTSRNVPKFGRPVPLVLSGGGVMPEGFRDRFEKAVTAAGLPLAISEIRMAKAPLETTARGALIAAQSE</sequence>
<accession>A0A7S7SIG5</accession>
<dbReference type="RefSeq" id="WP_194447116.1">
    <property type="nucleotide sequence ID" value="NZ_CP063849.1"/>
</dbReference>
<evidence type="ECO:0000313" key="2">
    <source>
        <dbReference type="Proteomes" id="UP000593892"/>
    </source>
</evidence>
<keyword evidence="2" id="KW-1185">Reference proteome</keyword>
<dbReference type="KEGG" id="pfer:IRI77_21745"/>
<dbReference type="Pfam" id="PF25216">
    <property type="entry name" value="Volactin"/>
    <property type="match status" value="1"/>
</dbReference>
<gene>
    <name evidence="1" type="ORF">IRI77_21745</name>
</gene>
<organism evidence="1 2">
    <name type="scientific">Paludibaculum fermentans</name>
    <dbReference type="NCBI Taxonomy" id="1473598"/>
    <lineage>
        <taxon>Bacteria</taxon>
        <taxon>Pseudomonadati</taxon>
        <taxon>Acidobacteriota</taxon>
        <taxon>Terriglobia</taxon>
        <taxon>Bryobacterales</taxon>
        <taxon>Bryobacteraceae</taxon>
        <taxon>Paludibaculum</taxon>
    </lineage>
</organism>
<dbReference type="EMBL" id="CP063849">
    <property type="protein sequence ID" value="QOY85446.1"/>
    <property type="molecule type" value="Genomic_DNA"/>
</dbReference>
<proteinExistence type="predicted"/>
<dbReference type="Proteomes" id="UP000593892">
    <property type="component" value="Chromosome"/>
</dbReference>
<protein>
    <recommendedName>
        <fullName evidence="3">Cell division protein FtsA</fullName>
    </recommendedName>
</protein>
<dbReference type="AlphaFoldDB" id="A0A7S7SIG5"/>
<dbReference type="SUPFAM" id="SSF53067">
    <property type="entry name" value="Actin-like ATPase domain"/>
    <property type="match status" value="1"/>
</dbReference>
<evidence type="ECO:0008006" key="3">
    <source>
        <dbReference type="Google" id="ProtNLM"/>
    </source>
</evidence>
<name>A0A7S7SIG5_PALFE</name>
<dbReference type="InterPro" id="IPR057363">
    <property type="entry name" value="Volactin"/>
</dbReference>
<reference evidence="1 2" key="1">
    <citation type="submission" date="2020-10" db="EMBL/GenBank/DDBJ databases">
        <title>Complete genome sequence of Paludibaculum fermentans P105T, a facultatively anaerobic acidobacterium capable of dissimilatory Fe(III) reduction.</title>
        <authorList>
            <person name="Dedysh S.N."/>
            <person name="Beletsky A.V."/>
            <person name="Kulichevskaya I.S."/>
            <person name="Mardanov A.V."/>
            <person name="Ravin N.V."/>
        </authorList>
    </citation>
    <scope>NUCLEOTIDE SEQUENCE [LARGE SCALE GENOMIC DNA]</scope>
    <source>
        <strain evidence="1 2">P105</strain>
    </source>
</reference>
<evidence type="ECO:0000313" key="1">
    <source>
        <dbReference type="EMBL" id="QOY85446.1"/>
    </source>
</evidence>